<name>A0A2P5ALW4_PARAD</name>
<comment type="caution">
    <text evidence="1">The sequence shown here is derived from an EMBL/GenBank/DDBJ whole genome shotgun (WGS) entry which is preliminary data.</text>
</comment>
<reference evidence="2" key="1">
    <citation type="submission" date="2016-06" db="EMBL/GenBank/DDBJ databases">
        <title>Parallel loss of symbiosis genes in relatives of nitrogen-fixing non-legume Parasponia.</title>
        <authorList>
            <person name="Van Velzen R."/>
            <person name="Holmer R."/>
            <person name="Bu F."/>
            <person name="Rutten L."/>
            <person name="Van Zeijl A."/>
            <person name="Liu W."/>
            <person name="Santuari L."/>
            <person name="Cao Q."/>
            <person name="Sharma T."/>
            <person name="Shen D."/>
            <person name="Roswanjaya Y."/>
            <person name="Wardhani T."/>
            <person name="Kalhor M.S."/>
            <person name="Jansen J."/>
            <person name="Van den Hoogen J."/>
            <person name="Gungor B."/>
            <person name="Hartog M."/>
            <person name="Hontelez J."/>
            <person name="Verver J."/>
            <person name="Yang W.-C."/>
            <person name="Schijlen E."/>
            <person name="Repin R."/>
            <person name="Schilthuizen M."/>
            <person name="Schranz E."/>
            <person name="Heidstra R."/>
            <person name="Miyata K."/>
            <person name="Fedorova E."/>
            <person name="Kohlen W."/>
            <person name="Bisseling T."/>
            <person name="Smit S."/>
            <person name="Geurts R."/>
        </authorList>
    </citation>
    <scope>NUCLEOTIDE SEQUENCE [LARGE SCALE GENOMIC DNA]</scope>
    <source>
        <strain evidence="2">cv. WU1-14</strain>
    </source>
</reference>
<sequence length="58" mass="6619">VGTPDQRRYLRRLLASSSWRGSLQEWATNIRVVHTGRRVSDMEVQGSADDVCQSFRSP</sequence>
<dbReference type="Proteomes" id="UP000237105">
    <property type="component" value="Unassembled WGS sequence"/>
</dbReference>
<dbReference type="EMBL" id="JXTB01000525">
    <property type="protein sequence ID" value="PON37556.1"/>
    <property type="molecule type" value="Genomic_DNA"/>
</dbReference>
<evidence type="ECO:0000313" key="2">
    <source>
        <dbReference type="Proteomes" id="UP000237105"/>
    </source>
</evidence>
<gene>
    <name evidence="1" type="ORF">PanWU01x14_319280</name>
</gene>
<feature type="non-terminal residue" evidence="1">
    <location>
        <position position="1"/>
    </location>
</feature>
<accession>A0A2P5ALW4</accession>
<keyword evidence="2" id="KW-1185">Reference proteome</keyword>
<proteinExistence type="predicted"/>
<dbReference type="AlphaFoldDB" id="A0A2P5ALW4"/>
<organism evidence="1 2">
    <name type="scientific">Parasponia andersonii</name>
    <name type="common">Sponia andersonii</name>
    <dbReference type="NCBI Taxonomy" id="3476"/>
    <lineage>
        <taxon>Eukaryota</taxon>
        <taxon>Viridiplantae</taxon>
        <taxon>Streptophyta</taxon>
        <taxon>Embryophyta</taxon>
        <taxon>Tracheophyta</taxon>
        <taxon>Spermatophyta</taxon>
        <taxon>Magnoliopsida</taxon>
        <taxon>eudicotyledons</taxon>
        <taxon>Gunneridae</taxon>
        <taxon>Pentapetalae</taxon>
        <taxon>rosids</taxon>
        <taxon>fabids</taxon>
        <taxon>Rosales</taxon>
        <taxon>Cannabaceae</taxon>
        <taxon>Parasponia</taxon>
    </lineage>
</organism>
<evidence type="ECO:0000313" key="1">
    <source>
        <dbReference type="EMBL" id="PON37556.1"/>
    </source>
</evidence>
<protein>
    <submittedName>
        <fullName evidence="1">Uncharacterized protein</fullName>
    </submittedName>
</protein>